<gene>
    <name evidence="7" type="ORF">NITMOv2_1770</name>
</gene>
<dbReference type="STRING" id="42253.NITMOv2_1770"/>
<evidence type="ECO:0000256" key="4">
    <source>
        <dbReference type="ARBA" id="ARBA00022679"/>
    </source>
</evidence>
<dbReference type="SUPFAM" id="SSF53790">
    <property type="entry name" value="Tetrapyrrole methylase"/>
    <property type="match status" value="1"/>
</dbReference>
<evidence type="ECO:0000256" key="1">
    <source>
        <dbReference type="ARBA" id="ARBA00022490"/>
    </source>
</evidence>
<evidence type="ECO:0000256" key="2">
    <source>
        <dbReference type="ARBA" id="ARBA00022552"/>
    </source>
</evidence>
<dbReference type="GO" id="GO:0008168">
    <property type="term" value="F:methyltransferase activity"/>
    <property type="evidence" value="ECO:0007669"/>
    <property type="project" value="UniProtKB-KW"/>
</dbReference>
<name>A0A0K2GB64_NITMO</name>
<dbReference type="InterPro" id="IPR008189">
    <property type="entry name" value="rRNA_ssu_MeTfrase_I"/>
</dbReference>
<dbReference type="Pfam" id="PF00590">
    <property type="entry name" value="TP_methylase"/>
    <property type="match status" value="1"/>
</dbReference>
<keyword evidence="4 7" id="KW-0808">Transferase</keyword>
<dbReference type="EC" id="2.1.1.-" evidence="7"/>
<evidence type="ECO:0000256" key="3">
    <source>
        <dbReference type="ARBA" id="ARBA00022603"/>
    </source>
</evidence>
<dbReference type="AlphaFoldDB" id="A0A0K2GB64"/>
<dbReference type="InterPro" id="IPR035996">
    <property type="entry name" value="4pyrrol_Methylase_sf"/>
</dbReference>
<dbReference type="PIRSF" id="PIRSF005917">
    <property type="entry name" value="MTase_YraL"/>
    <property type="match status" value="1"/>
</dbReference>
<accession>A0A0K2GB64</accession>
<sequence>MAAPARGASPASGLLYVAAVPIGHPDDITLRALQLLREVDLVASEDPAATRALLSRHGIDVTLTSYGPRNLKEKVAVLLHRLTQGARIAIVSDCGSPVIADPGCRLIAAAHAAGIPVRCLPGSSAVSAALTVSGFAADAFGFYGRLPRRRSALTRSLDTLLAAGDTAVAFCPSGSLSPALDAIARLTPRRRIVVACDLTTRMETILRGTARQVQTELARRPAPSQVTLVVAGKERRKTTGGRRRR</sequence>
<dbReference type="RefSeq" id="WP_053379385.1">
    <property type="nucleotide sequence ID" value="NZ_CP011801.1"/>
</dbReference>
<dbReference type="PATRIC" id="fig|42253.5.peg.1739"/>
<evidence type="ECO:0000313" key="8">
    <source>
        <dbReference type="Proteomes" id="UP000069205"/>
    </source>
</evidence>
<reference evidence="7 8" key="1">
    <citation type="journal article" date="2015" name="Proc. Natl. Acad. Sci. U.S.A.">
        <title>Expanded metabolic versatility of ubiquitous nitrite-oxidizing bacteria from the genus Nitrospira.</title>
        <authorList>
            <person name="Koch H."/>
            <person name="Lucker S."/>
            <person name="Albertsen M."/>
            <person name="Kitzinger K."/>
            <person name="Herbold C."/>
            <person name="Spieck E."/>
            <person name="Nielsen P.H."/>
            <person name="Wagner M."/>
            <person name="Daims H."/>
        </authorList>
    </citation>
    <scope>NUCLEOTIDE SEQUENCE [LARGE SCALE GENOMIC DNA]</scope>
    <source>
        <strain evidence="7 8">NSP M-1</strain>
    </source>
</reference>
<keyword evidence="5" id="KW-0949">S-adenosyl-L-methionine</keyword>
<keyword evidence="3 7" id="KW-0489">Methyltransferase</keyword>
<keyword evidence="1" id="KW-0963">Cytoplasm</keyword>
<dbReference type="Proteomes" id="UP000069205">
    <property type="component" value="Chromosome"/>
</dbReference>
<dbReference type="InterPro" id="IPR014776">
    <property type="entry name" value="4pyrrole_Mease_sub2"/>
</dbReference>
<feature type="domain" description="Tetrapyrrole methylase" evidence="6">
    <location>
        <begin position="15"/>
        <end position="213"/>
    </location>
</feature>
<dbReference type="PANTHER" id="PTHR46111">
    <property type="entry name" value="RIBOSOMAL RNA SMALL SUBUNIT METHYLTRANSFERASE I"/>
    <property type="match status" value="1"/>
</dbReference>
<evidence type="ECO:0000256" key="5">
    <source>
        <dbReference type="ARBA" id="ARBA00022691"/>
    </source>
</evidence>
<dbReference type="Gene3D" id="3.30.950.10">
    <property type="entry name" value="Methyltransferase, Cobalt-precorrin-4 Transmethylase, Domain 2"/>
    <property type="match status" value="1"/>
</dbReference>
<proteinExistence type="predicted"/>
<dbReference type="Gene3D" id="3.40.1010.10">
    <property type="entry name" value="Cobalt-precorrin-4 Transmethylase, Domain 1"/>
    <property type="match status" value="1"/>
</dbReference>
<organism evidence="7 8">
    <name type="scientific">Nitrospira moscoviensis</name>
    <dbReference type="NCBI Taxonomy" id="42253"/>
    <lineage>
        <taxon>Bacteria</taxon>
        <taxon>Pseudomonadati</taxon>
        <taxon>Nitrospirota</taxon>
        <taxon>Nitrospiria</taxon>
        <taxon>Nitrospirales</taxon>
        <taxon>Nitrospiraceae</taxon>
        <taxon>Nitrospira</taxon>
    </lineage>
</organism>
<evidence type="ECO:0000313" key="7">
    <source>
        <dbReference type="EMBL" id="ALA58190.1"/>
    </source>
</evidence>
<dbReference type="EMBL" id="CP011801">
    <property type="protein sequence ID" value="ALA58190.1"/>
    <property type="molecule type" value="Genomic_DNA"/>
</dbReference>
<keyword evidence="8" id="KW-1185">Reference proteome</keyword>
<keyword evidence="2" id="KW-0698">rRNA processing</keyword>
<protein>
    <submittedName>
        <fullName evidence="7">Putative Methyltransferase</fullName>
        <ecNumber evidence="7">2.1.1.-</ecNumber>
    </submittedName>
</protein>
<dbReference type="GO" id="GO:0032259">
    <property type="term" value="P:methylation"/>
    <property type="evidence" value="ECO:0007669"/>
    <property type="project" value="UniProtKB-KW"/>
</dbReference>
<dbReference type="PANTHER" id="PTHR46111:SF1">
    <property type="entry name" value="RIBOSOMAL RNA SMALL SUBUNIT METHYLTRANSFERASE I"/>
    <property type="match status" value="1"/>
</dbReference>
<dbReference type="GO" id="GO:0006364">
    <property type="term" value="P:rRNA processing"/>
    <property type="evidence" value="ECO:0007669"/>
    <property type="project" value="UniProtKB-KW"/>
</dbReference>
<evidence type="ECO:0000259" key="6">
    <source>
        <dbReference type="Pfam" id="PF00590"/>
    </source>
</evidence>
<dbReference type="KEGG" id="nmv:NITMOv2_1770"/>
<dbReference type="InterPro" id="IPR000878">
    <property type="entry name" value="4pyrrol_Mease"/>
</dbReference>
<dbReference type="InterPro" id="IPR014777">
    <property type="entry name" value="4pyrrole_Mease_sub1"/>
</dbReference>